<dbReference type="SUPFAM" id="SSF51445">
    <property type="entry name" value="(Trans)glycosidases"/>
    <property type="match status" value="1"/>
</dbReference>
<evidence type="ECO:0000313" key="7">
    <source>
        <dbReference type="Proteomes" id="UP001049176"/>
    </source>
</evidence>
<dbReference type="KEGG" id="more:E1B28_011494"/>
<dbReference type="RefSeq" id="XP_043006320.1">
    <property type="nucleotide sequence ID" value="XM_043156533.1"/>
</dbReference>
<comment type="caution">
    <text evidence="6">The sequence shown here is derived from an EMBL/GenBank/DDBJ whole genome shotgun (WGS) entry which is preliminary data.</text>
</comment>
<feature type="domain" description="Glycoside hydrolase family 5" evidence="5">
    <location>
        <begin position="15"/>
        <end position="323"/>
    </location>
</feature>
<proteinExistence type="inferred from homology"/>
<comment type="similarity">
    <text evidence="1 4">Belongs to the glycosyl hydrolase 5 (cellulase A) family.</text>
</comment>
<dbReference type="GO" id="GO:0000272">
    <property type="term" value="P:polysaccharide catabolic process"/>
    <property type="evidence" value="ECO:0007669"/>
    <property type="project" value="InterPro"/>
</dbReference>
<evidence type="ECO:0000259" key="5">
    <source>
        <dbReference type="Pfam" id="PF00150"/>
    </source>
</evidence>
<dbReference type="Pfam" id="PF00150">
    <property type="entry name" value="Cellulase"/>
    <property type="match status" value="1"/>
</dbReference>
<dbReference type="PANTHER" id="PTHR31263">
    <property type="entry name" value="CELLULASE FAMILY PROTEIN (AFU_ORTHOLOGUE AFUA_5G14560)"/>
    <property type="match status" value="1"/>
</dbReference>
<dbReference type="GO" id="GO:0004553">
    <property type="term" value="F:hydrolase activity, hydrolyzing O-glycosyl compounds"/>
    <property type="evidence" value="ECO:0007669"/>
    <property type="project" value="InterPro"/>
</dbReference>
<name>A0A9P7RUD2_9AGAR</name>
<dbReference type="Proteomes" id="UP001049176">
    <property type="component" value="Chromosome 7"/>
</dbReference>
<evidence type="ECO:0000256" key="1">
    <source>
        <dbReference type="ARBA" id="ARBA00005641"/>
    </source>
</evidence>
<sequence length="367" mass="40644">MEAHIPEGLQHNSVENITALISDSGFNCVRLTWSIEMALNQGLQVSDSFGTLASRTNAPADAVENLWNRVVEKNPWIQGATVIEAFGKVVDMLGSKNLRVMLDNHVSKASWCCNLEDGNGFWDEARGYLDANSRFFRTEEWLEALEAMAKFSAFHPAVAGIGLRNEIRESGLQFLTSRSDWYTYVARGATAVHNANKDLLIAVGGVLSSTDASFLRTSPFDRSPYGDKVVWEWHTYTFSPTWITTGGNCALWKQAVGGFTGFLLAQGQGYTGPLWLSEFGFSMSAGGPPERSGLDEDAFNYVQCLIEYLTSNDGDWALWAIQGNYYVRDGNVDSDEPWGLLNTGWSAWRNPAVKQLLGAIWDVTQHP</sequence>
<organism evidence="6 7">
    <name type="scientific">Marasmius oreades</name>
    <name type="common">fairy-ring Marasmius</name>
    <dbReference type="NCBI Taxonomy" id="181124"/>
    <lineage>
        <taxon>Eukaryota</taxon>
        <taxon>Fungi</taxon>
        <taxon>Dikarya</taxon>
        <taxon>Basidiomycota</taxon>
        <taxon>Agaricomycotina</taxon>
        <taxon>Agaricomycetes</taxon>
        <taxon>Agaricomycetidae</taxon>
        <taxon>Agaricales</taxon>
        <taxon>Marasmiineae</taxon>
        <taxon>Marasmiaceae</taxon>
        <taxon>Marasmius</taxon>
    </lineage>
</organism>
<dbReference type="EMBL" id="CM032187">
    <property type="protein sequence ID" value="KAG7089850.1"/>
    <property type="molecule type" value="Genomic_DNA"/>
</dbReference>
<evidence type="ECO:0000256" key="4">
    <source>
        <dbReference type="RuleBase" id="RU361153"/>
    </source>
</evidence>
<gene>
    <name evidence="6" type="ORF">E1B28_011494</name>
</gene>
<dbReference type="PANTHER" id="PTHR31263:SF0">
    <property type="entry name" value="CELLULASE FAMILY PROTEIN (AFU_ORTHOLOGUE AFUA_5G14560)"/>
    <property type="match status" value="1"/>
</dbReference>
<evidence type="ECO:0000256" key="2">
    <source>
        <dbReference type="ARBA" id="ARBA00022801"/>
    </source>
</evidence>
<dbReference type="Gene3D" id="3.20.20.80">
    <property type="entry name" value="Glycosidases"/>
    <property type="match status" value="1"/>
</dbReference>
<keyword evidence="7" id="KW-1185">Reference proteome</keyword>
<evidence type="ECO:0000256" key="3">
    <source>
        <dbReference type="ARBA" id="ARBA00023295"/>
    </source>
</evidence>
<accession>A0A9P7RUD2</accession>
<dbReference type="InterPro" id="IPR017853">
    <property type="entry name" value="GH"/>
</dbReference>
<keyword evidence="3 4" id="KW-0326">Glycosidase</keyword>
<reference evidence="6" key="1">
    <citation type="journal article" date="2021" name="Genome Biol. Evol.">
        <title>The assembled and annotated genome of the fairy-ring fungus Marasmius oreades.</title>
        <authorList>
            <person name="Hiltunen M."/>
            <person name="Ament-Velasquez S.L."/>
            <person name="Johannesson H."/>
        </authorList>
    </citation>
    <scope>NUCLEOTIDE SEQUENCE</scope>
    <source>
        <strain evidence="6">03SP1</strain>
    </source>
</reference>
<evidence type="ECO:0000313" key="6">
    <source>
        <dbReference type="EMBL" id="KAG7089850.1"/>
    </source>
</evidence>
<dbReference type="AlphaFoldDB" id="A0A9P7RUD2"/>
<dbReference type="GeneID" id="66080569"/>
<keyword evidence="2 4" id="KW-0378">Hydrolase</keyword>
<dbReference type="OrthoDB" id="442731at2759"/>
<dbReference type="InterPro" id="IPR001547">
    <property type="entry name" value="Glyco_hydro_5"/>
</dbReference>
<protein>
    <recommendedName>
        <fullName evidence="5">Glycoside hydrolase family 5 domain-containing protein</fullName>
    </recommendedName>
</protein>